<accession>A0A6S6S8N3</accession>
<protein>
    <recommendedName>
        <fullName evidence="3">DUF2059 domain-containing protein</fullName>
    </recommendedName>
</protein>
<evidence type="ECO:0000313" key="2">
    <source>
        <dbReference type="EMBL" id="CAA6799003.1"/>
    </source>
</evidence>
<name>A0A6S6S8N3_9BACT</name>
<reference evidence="2" key="1">
    <citation type="submission" date="2020-01" db="EMBL/GenBank/DDBJ databases">
        <authorList>
            <person name="Meier V. D."/>
            <person name="Meier V D."/>
        </authorList>
    </citation>
    <scope>NUCLEOTIDE SEQUENCE</scope>
    <source>
        <strain evidence="2">HLG_WM_MAG_03</strain>
    </source>
</reference>
<sequence>MKKLLLLLILIQQTLFSATTEEILEYLSLSHSEQRVLGIEQVFDSMRQNQENNESNESTTQTSIVFQEYLEEHISSNEIVKALALYRLPIMNRYVSEVKNFNINQEDMDAFLASLEEEPLLTEREDIVDDIVKVLVNEELQLNFYRSMMQRYPETNSSNNTDDNESTMSPREERYVSSMKTSTKNKLLYGSQVFSMEEMSELKDAIDSSIFKKIKRVENEALVQIMDNFIQGIVSEPKRPKEEKKP</sequence>
<dbReference type="EMBL" id="CACVAR010000024">
    <property type="protein sequence ID" value="CAA6799003.1"/>
    <property type="molecule type" value="Genomic_DNA"/>
</dbReference>
<dbReference type="AlphaFoldDB" id="A0A6S6S8N3"/>
<evidence type="ECO:0000256" key="1">
    <source>
        <dbReference type="SAM" id="MobiDB-lite"/>
    </source>
</evidence>
<evidence type="ECO:0008006" key="3">
    <source>
        <dbReference type="Google" id="ProtNLM"/>
    </source>
</evidence>
<gene>
    <name evidence="2" type="ORF">HELGO_WM28889</name>
</gene>
<proteinExistence type="predicted"/>
<organism evidence="2">
    <name type="scientific">uncultured Sulfurovum sp</name>
    <dbReference type="NCBI Taxonomy" id="269237"/>
    <lineage>
        <taxon>Bacteria</taxon>
        <taxon>Pseudomonadati</taxon>
        <taxon>Campylobacterota</taxon>
        <taxon>Epsilonproteobacteria</taxon>
        <taxon>Campylobacterales</taxon>
        <taxon>Sulfurovaceae</taxon>
        <taxon>Sulfurovum</taxon>
        <taxon>environmental samples</taxon>
    </lineage>
</organism>
<feature type="region of interest" description="Disordered" evidence="1">
    <location>
        <begin position="153"/>
        <end position="177"/>
    </location>
</feature>